<dbReference type="Pfam" id="PF10648">
    <property type="entry name" value="Gmad2"/>
    <property type="match status" value="2"/>
</dbReference>
<feature type="signal peptide" evidence="2">
    <location>
        <begin position="1"/>
        <end position="23"/>
    </location>
</feature>
<sequence>MVRRRTISLIAVSATILAITACGDDGGTPPYSGSPPGASGTPTPTATAREPLIRIVEPALDATVTTPVALSGTANTFEAHLVVDAQNEAGDTLCIRHVSATSGSGTEGTWSTVLGIVPESDADAPIVLRAYERSPEDDSIANLVERPVTLSATRPVIYLTSPVCGDTVAPGGVVSVQGRATVFEAALTVDLRDAGGTVVFSRDLLTEEGGVESNFGELVTLPAHLPGGFYDLVAFSISAADGSIENEFPVQILVQ</sequence>
<protein>
    <recommendedName>
        <fullName evidence="3">Bacterial spore germination immunoglobulin-like domain-containing protein</fullName>
    </recommendedName>
</protein>
<keyword evidence="5" id="KW-1185">Reference proteome</keyword>
<comment type="caution">
    <text evidence="4">The sequence shown here is derived from an EMBL/GenBank/DDBJ whole genome shotgun (WGS) entry which is preliminary data.</text>
</comment>
<name>A0ABV2QJ35_9MICO</name>
<feature type="domain" description="Bacterial spore germination immunoglobulin-like" evidence="3">
    <location>
        <begin position="53"/>
        <end position="138"/>
    </location>
</feature>
<dbReference type="Proteomes" id="UP001549257">
    <property type="component" value="Unassembled WGS sequence"/>
</dbReference>
<evidence type="ECO:0000313" key="5">
    <source>
        <dbReference type="Proteomes" id="UP001549257"/>
    </source>
</evidence>
<reference evidence="4 5" key="1">
    <citation type="submission" date="2024-06" db="EMBL/GenBank/DDBJ databases">
        <title>Sorghum-associated microbial communities from plants grown in Nebraska, USA.</title>
        <authorList>
            <person name="Schachtman D."/>
        </authorList>
    </citation>
    <scope>NUCLEOTIDE SEQUENCE [LARGE SCALE GENOMIC DNA]</scope>
    <source>
        <strain evidence="4 5">2857</strain>
    </source>
</reference>
<feature type="chain" id="PRO_5045532392" description="Bacterial spore germination immunoglobulin-like domain-containing protein" evidence="2">
    <location>
        <begin position="24"/>
        <end position="255"/>
    </location>
</feature>
<dbReference type="EMBL" id="JBEPSJ010000001">
    <property type="protein sequence ID" value="MET4581060.1"/>
    <property type="molecule type" value="Genomic_DNA"/>
</dbReference>
<evidence type="ECO:0000256" key="1">
    <source>
        <dbReference type="SAM" id="MobiDB-lite"/>
    </source>
</evidence>
<keyword evidence="2" id="KW-0732">Signal</keyword>
<evidence type="ECO:0000259" key="3">
    <source>
        <dbReference type="Pfam" id="PF10648"/>
    </source>
</evidence>
<accession>A0ABV2QJ35</accession>
<feature type="region of interest" description="Disordered" evidence="1">
    <location>
        <begin position="27"/>
        <end position="46"/>
    </location>
</feature>
<feature type="domain" description="Bacterial spore germination immunoglobulin-like" evidence="3">
    <location>
        <begin position="157"/>
        <end position="243"/>
    </location>
</feature>
<proteinExistence type="predicted"/>
<evidence type="ECO:0000256" key="2">
    <source>
        <dbReference type="SAM" id="SignalP"/>
    </source>
</evidence>
<dbReference type="PROSITE" id="PS51257">
    <property type="entry name" value="PROKAR_LIPOPROTEIN"/>
    <property type="match status" value="1"/>
</dbReference>
<organism evidence="4 5">
    <name type="scientific">Conyzicola nivalis</name>
    <dbReference type="NCBI Taxonomy" id="1477021"/>
    <lineage>
        <taxon>Bacteria</taxon>
        <taxon>Bacillati</taxon>
        <taxon>Actinomycetota</taxon>
        <taxon>Actinomycetes</taxon>
        <taxon>Micrococcales</taxon>
        <taxon>Microbacteriaceae</taxon>
        <taxon>Conyzicola</taxon>
    </lineage>
</organism>
<evidence type="ECO:0000313" key="4">
    <source>
        <dbReference type="EMBL" id="MET4581060.1"/>
    </source>
</evidence>
<gene>
    <name evidence="4" type="ORF">ABIE21_000550</name>
</gene>
<dbReference type="RefSeq" id="WP_354023251.1">
    <property type="nucleotide sequence ID" value="NZ_JBEPSJ010000001.1"/>
</dbReference>
<dbReference type="InterPro" id="IPR018911">
    <property type="entry name" value="Gmad2_Ig-like_dom"/>
</dbReference>